<proteinExistence type="predicted"/>
<reference evidence="1 2" key="1">
    <citation type="journal article" date="2016" name="Mol. Biol. Evol.">
        <title>Comparative Genomics of Early-Diverging Mushroom-Forming Fungi Provides Insights into the Origins of Lignocellulose Decay Capabilities.</title>
        <authorList>
            <person name="Nagy L.G."/>
            <person name="Riley R."/>
            <person name="Tritt A."/>
            <person name="Adam C."/>
            <person name="Daum C."/>
            <person name="Floudas D."/>
            <person name="Sun H."/>
            <person name="Yadav J.S."/>
            <person name="Pangilinan J."/>
            <person name="Larsson K.H."/>
            <person name="Matsuura K."/>
            <person name="Barry K."/>
            <person name="Labutti K."/>
            <person name="Kuo R."/>
            <person name="Ohm R.A."/>
            <person name="Bhattacharya S.S."/>
            <person name="Shirouzu T."/>
            <person name="Yoshinaga Y."/>
            <person name="Martin F.M."/>
            <person name="Grigoriev I.V."/>
            <person name="Hibbett D.S."/>
        </authorList>
    </citation>
    <scope>NUCLEOTIDE SEQUENCE [LARGE SCALE GENOMIC DNA]</scope>
    <source>
        <strain evidence="1 2">93-53</strain>
    </source>
</reference>
<dbReference type="InParanoid" id="A0A165BTN5"/>
<name>A0A165BTN5_9APHY</name>
<dbReference type="GeneID" id="63819579"/>
<accession>A0A165BTN5</accession>
<dbReference type="Proteomes" id="UP000076871">
    <property type="component" value="Unassembled WGS sequence"/>
</dbReference>
<dbReference type="EMBL" id="KV427662">
    <property type="protein sequence ID" value="KZT01630.1"/>
    <property type="molecule type" value="Genomic_DNA"/>
</dbReference>
<organism evidence="1 2">
    <name type="scientific">Laetiporus sulphureus 93-53</name>
    <dbReference type="NCBI Taxonomy" id="1314785"/>
    <lineage>
        <taxon>Eukaryota</taxon>
        <taxon>Fungi</taxon>
        <taxon>Dikarya</taxon>
        <taxon>Basidiomycota</taxon>
        <taxon>Agaricomycotina</taxon>
        <taxon>Agaricomycetes</taxon>
        <taxon>Polyporales</taxon>
        <taxon>Laetiporus</taxon>
    </lineage>
</organism>
<dbReference type="RefSeq" id="XP_040759370.1">
    <property type="nucleotide sequence ID" value="XM_040902548.1"/>
</dbReference>
<keyword evidence="2" id="KW-1185">Reference proteome</keyword>
<gene>
    <name evidence="1" type="ORF">LAESUDRAFT_457014</name>
</gene>
<evidence type="ECO:0000313" key="1">
    <source>
        <dbReference type="EMBL" id="KZT01630.1"/>
    </source>
</evidence>
<evidence type="ECO:0000313" key="2">
    <source>
        <dbReference type="Proteomes" id="UP000076871"/>
    </source>
</evidence>
<dbReference type="AlphaFoldDB" id="A0A165BTN5"/>
<protein>
    <submittedName>
        <fullName evidence="1">Uncharacterized protein</fullName>
    </submittedName>
</protein>
<sequence>MLCRIEVFPFSGSSRNLEQCSNVRRIRRDLWPGAVYGMSFRNVYPSARFQPRENEMTVLCMSCIVFSPCLTQLPRYTPHRALITSSGCALSINGRKPRNYVGRVKTSRRRCIRRHIAMR</sequence>